<reference evidence="2 3" key="3">
    <citation type="submission" date="2019-11" db="EMBL/GenBank/DDBJ databases">
        <title>A de novo genome assembly of a pear dwarfing rootstock.</title>
        <authorList>
            <person name="Wang F."/>
            <person name="Wang J."/>
            <person name="Li S."/>
            <person name="Zhang Y."/>
            <person name="Fang M."/>
            <person name="Ma L."/>
            <person name="Zhao Y."/>
            <person name="Jiang S."/>
        </authorList>
    </citation>
    <scope>NUCLEOTIDE SEQUENCE [LARGE SCALE GENOMIC DNA]</scope>
    <source>
        <strain evidence="2">S2</strain>
        <tissue evidence="2">Leaf</tissue>
    </source>
</reference>
<reference evidence="3" key="2">
    <citation type="submission" date="2019-10" db="EMBL/GenBank/DDBJ databases">
        <title>A de novo genome assembly of a pear dwarfing rootstock.</title>
        <authorList>
            <person name="Wang F."/>
            <person name="Wang J."/>
            <person name="Li S."/>
            <person name="Zhang Y."/>
            <person name="Fang M."/>
            <person name="Ma L."/>
            <person name="Zhao Y."/>
            <person name="Jiang S."/>
        </authorList>
    </citation>
    <scope>NUCLEOTIDE SEQUENCE [LARGE SCALE GENOMIC DNA]</scope>
</reference>
<sequence>MPSPIICTSEQQLARTTSATVPRGTYQRSLNQTCETGIGGVGWVARDFGGIFNGVGGNTAIPCVSSLMTEAEAMRVVMVACVGQGFTSIQLETDSQVLVDMIHDRIQPETVLDGNSGPILNV</sequence>
<organism evidence="2 3">
    <name type="scientific">Pyrus ussuriensis x Pyrus communis</name>
    <dbReference type="NCBI Taxonomy" id="2448454"/>
    <lineage>
        <taxon>Eukaryota</taxon>
        <taxon>Viridiplantae</taxon>
        <taxon>Streptophyta</taxon>
        <taxon>Embryophyta</taxon>
        <taxon>Tracheophyta</taxon>
        <taxon>Spermatophyta</taxon>
        <taxon>Magnoliopsida</taxon>
        <taxon>eudicotyledons</taxon>
        <taxon>Gunneridae</taxon>
        <taxon>Pentapetalae</taxon>
        <taxon>rosids</taxon>
        <taxon>fabids</taxon>
        <taxon>Rosales</taxon>
        <taxon>Rosaceae</taxon>
        <taxon>Amygdaloideae</taxon>
        <taxon>Maleae</taxon>
        <taxon>Pyrus</taxon>
    </lineage>
</organism>
<dbReference type="InterPro" id="IPR002156">
    <property type="entry name" value="RNaseH_domain"/>
</dbReference>
<evidence type="ECO:0000259" key="1">
    <source>
        <dbReference type="Pfam" id="PF13456"/>
    </source>
</evidence>
<dbReference type="OrthoDB" id="1297712at2759"/>
<evidence type="ECO:0000313" key="3">
    <source>
        <dbReference type="Proteomes" id="UP000327157"/>
    </source>
</evidence>
<accession>A0A5N5IEZ3</accession>
<gene>
    <name evidence="2" type="ORF">D8674_026734</name>
</gene>
<protein>
    <recommendedName>
        <fullName evidence="1">RNase H type-1 domain-containing protein</fullName>
    </recommendedName>
</protein>
<dbReference type="GO" id="GO:0004523">
    <property type="term" value="F:RNA-DNA hybrid ribonuclease activity"/>
    <property type="evidence" value="ECO:0007669"/>
    <property type="project" value="InterPro"/>
</dbReference>
<proteinExistence type="predicted"/>
<feature type="domain" description="RNase H type-1" evidence="1">
    <location>
        <begin position="33"/>
        <end position="105"/>
    </location>
</feature>
<dbReference type="GO" id="GO:0003676">
    <property type="term" value="F:nucleic acid binding"/>
    <property type="evidence" value="ECO:0007669"/>
    <property type="project" value="InterPro"/>
</dbReference>
<dbReference type="AlphaFoldDB" id="A0A5N5IEZ3"/>
<dbReference type="Pfam" id="PF13456">
    <property type="entry name" value="RVT_3"/>
    <property type="match status" value="1"/>
</dbReference>
<dbReference type="Proteomes" id="UP000327157">
    <property type="component" value="Chromosome 5"/>
</dbReference>
<keyword evidence="3" id="KW-1185">Reference proteome</keyword>
<dbReference type="EMBL" id="SMOL01000004">
    <property type="protein sequence ID" value="KAB2636200.1"/>
    <property type="molecule type" value="Genomic_DNA"/>
</dbReference>
<name>A0A5N5IEZ3_9ROSA</name>
<comment type="caution">
    <text evidence="2">The sequence shown here is derived from an EMBL/GenBank/DDBJ whole genome shotgun (WGS) entry which is preliminary data.</text>
</comment>
<dbReference type="CDD" id="cd06222">
    <property type="entry name" value="RNase_H_like"/>
    <property type="match status" value="1"/>
</dbReference>
<evidence type="ECO:0000313" key="2">
    <source>
        <dbReference type="EMBL" id="KAB2636200.1"/>
    </source>
</evidence>
<reference evidence="2 3" key="1">
    <citation type="submission" date="2019-09" db="EMBL/GenBank/DDBJ databases">
        <authorList>
            <person name="Ou C."/>
        </authorList>
    </citation>
    <scope>NUCLEOTIDE SEQUENCE [LARGE SCALE GENOMIC DNA]</scope>
    <source>
        <strain evidence="2">S2</strain>
        <tissue evidence="2">Leaf</tissue>
    </source>
</reference>
<dbReference type="InterPro" id="IPR044730">
    <property type="entry name" value="RNase_H-like_dom_plant"/>
</dbReference>